<accession>A0A9P4LW66</accession>
<dbReference type="InterPro" id="IPR023393">
    <property type="entry name" value="START-like_dom_sf"/>
</dbReference>
<comment type="caution">
    <text evidence="1">The sequence shown here is derived from an EMBL/GenBank/DDBJ whole genome shotgun (WGS) entry which is preliminary data.</text>
</comment>
<evidence type="ECO:0000313" key="1">
    <source>
        <dbReference type="EMBL" id="KAF2086099.1"/>
    </source>
</evidence>
<proteinExistence type="predicted"/>
<reference evidence="1" key="1">
    <citation type="journal article" date="2020" name="Stud. Mycol.">
        <title>101 Dothideomycetes genomes: a test case for predicting lifestyles and emergence of pathogens.</title>
        <authorList>
            <person name="Haridas S."/>
            <person name="Albert R."/>
            <person name="Binder M."/>
            <person name="Bloem J."/>
            <person name="Labutti K."/>
            <person name="Salamov A."/>
            <person name="Andreopoulos B."/>
            <person name="Baker S."/>
            <person name="Barry K."/>
            <person name="Bills G."/>
            <person name="Bluhm B."/>
            <person name="Cannon C."/>
            <person name="Castanera R."/>
            <person name="Culley D."/>
            <person name="Daum C."/>
            <person name="Ezra D."/>
            <person name="Gonzalez J."/>
            <person name="Henrissat B."/>
            <person name="Kuo A."/>
            <person name="Liang C."/>
            <person name="Lipzen A."/>
            <person name="Lutzoni F."/>
            <person name="Magnuson J."/>
            <person name="Mondo S."/>
            <person name="Nolan M."/>
            <person name="Ohm R."/>
            <person name="Pangilinan J."/>
            <person name="Park H.-J."/>
            <person name="Ramirez L."/>
            <person name="Alfaro M."/>
            <person name="Sun H."/>
            <person name="Tritt A."/>
            <person name="Yoshinaga Y."/>
            <person name="Zwiers L.-H."/>
            <person name="Turgeon B."/>
            <person name="Goodwin S."/>
            <person name="Spatafora J."/>
            <person name="Crous P."/>
            <person name="Grigoriev I."/>
        </authorList>
    </citation>
    <scope>NUCLEOTIDE SEQUENCE</scope>
    <source>
        <strain evidence="1">CBS 121410</strain>
    </source>
</reference>
<evidence type="ECO:0000313" key="2">
    <source>
        <dbReference type="Proteomes" id="UP000799776"/>
    </source>
</evidence>
<dbReference type="Proteomes" id="UP000799776">
    <property type="component" value="Unassembled WGS sequence"/>
</dbReference>
<dbReference type="InterPro" id="IPR015075">
    <property type="entry name" value="AtaL"/>
</dbReference>
<organism evidence="1 2">
    <name type="scientific">Saccharata proteae CBS 121410</name>
    <dbReference type="NCBI Taxonomy" id="1314787"/>
    <lineage>
        <taxon>Eukaryota</taxon>
        <taxon>Fungi</taxon>
        <taxon>Dikarya</taxon>
        <taxon>Ascomycota</taxon>
        <taxon>Pezizomycotina</taxon>
        <taxon>Dothideomycetes</taxon>
        <taxon>Dothideomycetes incertae sedis</taxon>
        <taxon>Botryosphaeriales</taxon>
        <taxon>Saccharataceae</taxon>
        <taxon>Saccharata</taxon>
    </lineage>
</organism>
<dbReference type="AlphaFoldDB" id="A0A9P4LW66"/>
<protein>
    <submittedName>
        <fullName evidence="1">DUF1857-domain-containing protein</fullName>
    </submittedName>
</protein>
<dbReference type="Pfam" id="PF08982">
    <property type="entry name" value="AtaL"/>
    <property type="match status" value="1"/>
</dbReference>
<gene>
    <name evidence="1" type="ORF">K490DRAFT_45230</name>
</gene>
<name>A0A9P4LW66_9PEZI</name>
<dbReference type="Gene3D" id="3.30.530.20">
    <property type="match status" value="1"/>
</dbReference>
<dbReference type="SUPFAM" id="SSF55961">
    <property type="entry name" value="Bet v1-like"/>
    <property type="match status" value="1"/>
</dbReference>
<dbReference type="CDD" id="cd08863">
    <property type="entry name" value="SRPBCC_DUF1857"/>
    <property type="match status" value="1"/>
</dbReference>
<dbReference type="EMBL" id="ML978726">
    <property type="protein sequence ID" value="KAF2086099.1"/>
    <property type="molecule type" value="Genomic_DNA"/>
</dbReference>
<keyword evidence="2" id="KW-1185">Reference proteome</keyword>
<dbReference type="OrthoDB" id="2320332at2759"/>
<sequence length="162" mass="17885">MVTLNLAFTAPVNPPGASPVLTTAQLWAGLQRKIRFAHEFVPVIGACDVLSEEEGGRVVTREVAFKQSPEKRVREVCRSYEPARVDFNQTNGSTISNIISDGAGGPADLYMTYCFEWQHPDVAADSDEARKLLESNKGTSRMAVEKSIESIREMVRDGRIKV</sequence>